<evidence type="ECO:0000256" key="1">
    <source>
        <dbReference type="ARBA" id="ARBA00003800"/>
    </source>
</evidence>
<evidence type="ECO:0000256" key="9">
    <source>
        <dbReference type="ARBA" id="ARBA00030455"/>
    </source>
</evidence>
<dbReference type="InterPro" id="IPR050418">
    <property type="entry name" value="D-iso_2-hydroxyacid_DH_PdxB"/>
</dbReference>
<organism evidence="14 15">
    <name type="scientific">Methylobacterium radiodurans</name>
    <dbReference type="NCBI Taxonomy" id="2202828"/>
    <lineage>
        <taxon>Bacteria</taxon>
        <taxon>Pseudomonadati</taxon>
        <taxon>Pseudomonadota</taxon>
        <taxon>Alphaproteobacteria</taxon>
        <taxon>Hyphomicrobiales</taxon>
        <taxon>Methylobacteriaceae</taxon>
        <taxon>Methylobacterium</taxon>
    </lineage>
</organism>
<evidence type="ECO:0000256" key="10">
    <source>
        <dbReference type="ARBA" id="ARBA00048126"/>
    </source>
</evidence>
<comment type="catalytic activity">
    <reaction evidence="10">
        <text>(R)-2-hydroxyglutarate + NAD(+) = 2-oxoglutarate + NADH + H(+)</text>
        <dbReference type="Rhea" id="RHEA:49612"/>
        <dbReference type="ChEBI" id="CHEBI:15378"/>
        <dbReference type="ChEBI" id="CHEBI:15801"/>
        <dbReference type="ChEBI" id="CHEBI:16810"/>
        <dbReference type="ChEBI" id="CHEBI:57540"/>
        <dbReference type="ChEBI" id="CHEBI:57945"/>
        <dbReference type="EC" id="1.1.1.399"/>
    </reaction>
</comment>
<evidence type="ECO:0000313" key="14">
    <source>
        <dbReference type="EMBL" id="AWN36755.1"/>
    </source>
</evidence>
<keyword evidence="8" id="KW-0520">NAD</keyword>
<dbReference type="PROSITE" id="PS00670">
    <property type="entry name" value="D_2_HYDROXYACID_DH_2"/>
    <property type="match status" value="1"/>
</dbReference>
<dbReference type="NCBIfam" id="NF008759">
    <property type="entry name" value="PRK11790.1"/>
    <property type="match status" value="1"/>
</dbReference>
<comment type="similarity">
    <text evidence="3 12">Belongs to the D-isomer specific 2-hydroxyacid dehydrogenase family.</text>
</comment>
<dbReference type="InterPro" id="IPR036291">
    <property type="entry name" value="NAD(P)-bd_dom_sf"/>
</dbReference>
<dbReference type="PROSITE" id="PS51671">
    <property type="entry name" value="ACT"/>
    <property type="match status" value="1"/>
</dbReference>
<keyword evidence="15" id="KW-1185">Reference proteome</keyword>
<evidence type="ECO:0000256" key="6">
    <source>
        <dbReference type="ARBA" id="ARBA00021582"/>
    </source>
</evidence>
<dbReference type="InterPro" id="IPR054480">
    <property type="entry name" value="AHAS_small-like_ACT"/>
</dbReference>
<dbReference type="FunFam" id="3.40.50.720:FF:000041">
    <property type="entry name" value="D-3-phosphoglycerate dehydrogenase"/>
    <property type="match status" value="1"/>
</dbReference>
<gene>
    <name evidence="14" type="ORF">DK427_14280</name>
</gene>
<dbReference type="InterPro" id="IPR002912">
    <property type="entry name" value="ACT_dom"/>
</dbReference>
<reference evidence="14 15" key="1">
    <citation type="submission" date="2018-05" db="EMBL/GenBank/DDBJ databases">
        <title>Complete Genome Sequence of Methylobacterium sp. 17Sr1-43.</title>
        <authorList>
            <person name="Srinivasan S."/>
        </authorList>
    </citation>
    <scope>NUCLEOTIDE SEQUENCE [LARGE SCALE GENOMIC DNA]</scope>
    <source>
        <strain evidence="14 15">17Sr1-43</strain>
    </source>
</reference>
<protein>
    <recommendedName>
        <fullName evidence="6">D-3-phosphoglycerate dehydrogenase</fullName>
        <ecNumber evidence="4">1.1.1.399</ecNumber>
        <ecNumber evidence="5">1.1.1.95</ecNumber>
    </recommendedName>
    <alternativeName>
        <fullName evidence="9">2-oxoglutarate reductase</fullName>
    </alternativeName>
</protein>
<dbReference type="SUPFAM" id="SSF55021">
    <property type="entry name" value="ACT-like"/>
    <property type="match status" value="1"/>
</dbReference>
<evidence type="ECO:0000256" key="8">
    <source>
        <dbReference type="ARBA" id="ARBA00023027"/>
    </source>
</evidence>
<dbReference type="SUPFAM" id="SSF51735">
    <property type="entry name" value="NAD(P)-binding Rossmann-fold domains"/>
    <property type="match status" value="1"/>
</dbReference>
<dbReference type="PROSITE" id="PS00065">
    <property type="entry name" value="D_2_HYDROXYACID_DH_1"/>
    <property type="match status" value="1"/>
</dbReference>
<comment type="function">
    <text evidence="1">Catalyzes the reversible oxidation of 3-phospho-D-glycerate to 3-phosphonooxypyruvate, the first step of the phosphorylated L-serine biosynthesis pathway. Also catalyzes the reversible oxidation of 2-hydroxyglutarate to 2-oxoglutarate.</text>
</comment>
<proteinExistence type="inferred from homology"/>
<dbReference type="InterPro" id="IPR029753">
    <property type="entry name" value="D-isomer_DH_CS"/>
</dbReference>
<dbReference type="OrthoDB" id="9793626at2"/>
<evidence type="ECO:0000256" key="11">
    <source>
        <dbReference type="ARBA" id="ARBA00048731"/>
    </source>
</evidence>
<dbReference type="GO" id="GO:0004617">
    <property type="term" value="F:phosphoglycerate dehydrogenase activity"/>
    <property type="evidence" value="ECO:0007669"/>
    <property type="project" value="UniProtKB-EC"/>
</dbReference>
<dbReference type="InterPro" id="IPR006139">
    <property type="entry name" value="D-isomer_2_OHA_DH_cat_dom"/>
</dbReference>
<dbReference type="RefSeq" id="WP_109951844.1">
    <property type="nucleotide sequence ID" value="NZ_CP029551.1"/>
</dbReference>
<evidence type="ECO:0000256" key="4">
    <source>
        <dbReference type="ARBA" id="ARBA00013001"/>
    </source>
</evidence>
<evidence type="ECO:0000256" key="12">
    <source>
        <dbReference type="RuleBase" id="RU003719"/>
    </source>
</evidence>
<dbReference type="PANTHER" id="PTHR43761">
    <property type="entry name" value="D-ISOMER SPECIFIC 2-HYDROXYACID DEHYDROGENASE FAMILY PROTEIN (AFU_ORTHOLOGUE AFUA_1G13630)"/>
    <property type="match status" value="1"/>
</dbReference>
<dbReference type="Pfam" id="PF00389">
    <property type="entry name" value="2-Hacid_dh"/>
    <property type="match status" value="1"/>
</dbReference>
<dbReference type="EC" id="1.1.1.95" evidence="5"/>
<dbReference type="AlphaFoldDB" id="A0A2U8VST7"/>
<dbReference type="PANTHER" id="PTHR43761:SF1">
    <property type="entry name" value="D-ISOMER SPECIFIC 2-HYDROXYACID DEHYDROGENASE CATALYTIC DOMAIN-CONTAINING PROTEIN-RELATED"/>
    <property type="match status" value="1"/>
</dbReference>
<evidence type="ECO:0000256" key="2">
    <source>
        <dbReference type="ARBA" id="ARBA00005216"/>
    </source>
</evidence>
<dbReference type="InterPro" id="IPR045865">
    <property type="entry name" value="ACT-like_dom_sf"/>
</dbReference>
<comment type="catalytic activity">
    <reaction evidence="11">
        <text>(2R)-3-phosphoglycerate + NAD(+) = 3-phosphooxypyruvate + NADH + H(+)</text>
        <dbReference type="Rhea" id="RHEA:12641"/>
        <dbReference type="ChEBI" id="CHEBI:15378"/>
        <dbReference type="ChEBI" id="CHEBI:18110"/>
        <dbReference type="ChEBI" id="CHEBI:57540"/>
        <dbReference type="ChEBI" id="CHEBI:57945"/>
        <dbReference type="ChEBI" id="CHEBI:58272"/>
        <dbReference type="EC" id="1.1.1.95"/>
    </reaction>
</comment>
<evidence type="ECO:0000256" key="5">
    <source>
        <dbReference type="ARBA" id="ARBA00013143"/>
    </source>
</evidence>
<dbReference type="Proteomes" id="UP000246058">
    <property type="component" value="Chromosome"/>
</dbReference>
<dbReference type="Gene3D" id="3.40.50.720">
    <property type="entry name" value="NAD(P)-binding Rossmann-like Domain"/>
    <property type="match status" value="2"/>
</dbReference>
<name>A0A2U8VST7_9HYPH</name>
<dbReference type="Pfam" id="PF22629">
    <property type="entry name" value="ACT_AHAS_ss"/>
    <property type="match status" value="1"/>
</dbReference>
<evidence type="ECO:0000313" key="15">
    <source>
        <dbReference type="Proteomes" id="UP000246058"/>
    </source>
</evidence>
<accession>A0A2U8VST7</accession>
<keyword evidence="7 12" id="KW-0560">Oxidoreductase</keyword>
<dbReference type="PROSITE" id="PS00671">
    <property type="entry name" value="D_2_HYDROXYACID_DH_3"/>
    <property type="match status" value="1"/>
</dbReference>
<feature type="domain" description="ACT" evidence="13">
    <location>
        <begin position="346"/>
        <end position="418"/>
    </location>
</feature>
<evidence type="ECO:0000256" key="3">
    <source>
        <dbReference type="ARBA" id="ARBA00005854"/>
    </source>
</evidence>
<dbReference type="InterPro" id="IPR006140">
    <property type="entry name" value="D-isomer_DH_NAD-bd"/>
</dbReference>
<dbReference type="GO" id="GO:0047545">
    <property type="term" value="F:(S)-2-hydroxyglutarate dehydrogenase activity"/>
    <property type="evidence" value="ECO:0007669"/>
    <property type="project" value="UniProtKB-ARBA"/>
</dbReference>
<dbReference type="GO" id="GO:0006564">
    <property type="term" value="P:L-serine biosynthetic process"/>
    <property type="evidence" value="ECO:0007669"/>
    <property type="project" value="UniProtKB-ARBA"/>
</dbReference>
<dbReference type="GO" id="GO:0051287">
    <property type="term" value="F:NAD binding"/>
    <property type="evidence" value="ECO:0007669"/>
    <property type="project" value="InterPro"/>
</dbReference>
<dbReference type="InterPro" id="IPR029752">
    <property type="entry name" value="D-isomer_DH_CS1"/>
</dbReference>
<sequence length="420" mass="44895">MIPENANEKLSLPKDRIRVLLLEGINDSAVALMQGAGYTNLVRLPKALDREALHEAIRGVHILGIRSRTQLDEAAFAAADRLLAVGCFSVGTNQVDLEAARSRGIPVFNAPFSNTRSVAELVIGEIVMLLRRITPRSAGAHAGAWDKSATGSVEVRGKTLGIVGYGNIGTQLSTLAEAMGMRVIFYDHTDKLRHGNTEPTESLAELLAQADVVSLHVPETEATANMIGAAEIARMKRGAYLINNARGTVVDLDALAAALASGHLAGAAVDVFPKEPGSNAERFVSPLQGLSNVILTPHIGGSTEEAQERIGSEVARKLVDYSDIGSTVGAVNFPQVQLPARPTGTRFIHVQRNLPGMLGRLNEVFARSGVNIAAQFYQTDGEVGYVVLETDAGTADAEVLLEQIRAIEGTIRARLLYERR</sequence>
<dbReference type="EC" id="1.1.1.399" evidence="4"/>
<evidence type="ECO:0000256" key="7">
    <source>
        <dbReference type="ARBA" id="ARBA00023002"/>
    </source>
</evidence>
<dbReference type="CDD" id="cd04901">
    <property type="entry name" value="ACT_3PGDH"/>
    <property type="match status" value="1"/>
</dbReference>
<dbReference type="Pfam" id="PF02826">
    <property type="entry name" value="2-Hacid_dh_C"/>
    <property type="match status" value="1"/>
</dbReference>
<dbReference type="EMBL" id="CP029551">
    <property type="protein sequence ID" value="AWN36755.1"/>
    <property type="molecule type" value="Genomic_DNA"/>
</dbReference>
<dbReference type="UniPathway" id="UPA00135">
    <property type="reaction ID" value="UER00196"/>
</dbReference>
<dbReference type="KEGG" id="meti:DK427_14280"/>
<dbReference type="Gene3D" id="3.30.70.260">
    <property type="match status" value="1"/>
</dbReference>
<dbReference type="SUPFAM" id="SSF52283">
    <property type="entry name" value="Formate/glycerate dehydrogenase catalytic domain-like"/>
    <property type="match status" value="1"/>
</dbReference>
<evidence type="ECO:0000259" key="13">
    <source>
        <dbReference type="PROSITE" id="PS51671"/>
    </source>
</evidence>
<dbReference type="CDD" id="cd12176">
    <property type="entry name" value="PGDH_3"/>
    <property type="match status" value="1"/>
</dbReference>
<comment type="pathway">
    <text evidence="2">Amino-acid biosynthesis; L-serine biosynthesis; L-serine from 3-phospho-D-glycerate: step 1/3.</text>
</comment>